<evidence type="ECO:0000313" key="2">
    <source>
        <dbReference type="EMBL" id="TYB77469.1"/>
    </source>
</evidence>
<dbReference type="AlphaFoldDB" id="A0A8H2LGR1"/>
<keyword evidence="1" id="KW-0472">Membrane</keyword>
<feature type="transmembrane region" description="Helical" evidence="1">
    <location>
        <begin position="118"/>
        <end position="136"/>
    </location>
</feature>
<gene>
    <name evidence="2" type="ORF">ES676_04015</name>
</gene>
<keyword evidence="1" id="KW-1133">Transmembrane helix</keyword>
<feature type="transmembrane region" description="Helical" evidence="1">
    <location>
        <begin position="81"/>
        <end position="103"/>
    </location>
</feature>
<accession>A0A8H2LGR1</accession>
<sequence>MIQHLKQFLNNTHLIKRIQYVLIAMFVLLIALDVYLAVDSIDNNTISSIIKNNTDNGFFVLTYFWGAIAANLFFTTRRLKLVSPTVGTIILVAFALIIIVFNIGELVTDFMEDHYYGIYRYAISMALGSVVGLLFWRQEGKAV</sequence>
<name>A0A8H2LGR1_9FLAO</name>
<dbReference type="Proteomes" id="UP000323324">
    <property type="component" value="Unassembled WGS sequence"/>
</dbReference>
<protein>
    <submittedName>
        <fullName evidence="2">Uncharacterized protein</fullName>
    </submittedName>
</protein>
<keyword evidence="3" id="KW-1185">Reference proteome</keyword>
<organism evidence="2 3">
    <name type="scientific">Bizionia saleffrena</name>
    <dbReference type="NCBI Taxonomy" id="291189"/>
    <lineage>
        <taxon>Bacteria</taxon>
        <taxon>Pseudomonadati</taxon>
        <taxon>Bacteroidota</taxon>
        <taxon>Flavobacteriia</taxon>
        <taxon>Flavobacteriales</taxon>
        <taxon>Flavobacteriaceae</taxon>
        <taxon>Bizionia</taxon>
    </lineage>
</organism>
<proteinExistence type="predicted"/>
<dbReference type="RefSeq" id="WP_148368757.1">
    <property type="nucleotide sequence ID" value="NZ_VSKM01000003.1"/>
</dbReference>
<comment type="caution">
    <text evidence="2">The sequence shown here is derived from an EMBL/GenBank/DDBJ whole genome shotgun (WGS) entry which is preliminary data.</text>
</comment>
<evidence type="ECO:0000256" key="1">
    <source>
        <dbReference type="SAM" id="Phobius"/>
    </source>
</evidence>
<keyword evidence="1" id="KW-0812">Transmembrane</keyword>
<dbReference type="EMBL" id="VSKM01000003">
    <property type="protein sequence ID" value="TYB77469.1"/>
    <property type="molecule type" value="Genomic_DNA"/>
</dbReference>
<evidence type="ECO:0000313" key="3">
    <source>
        <dbReference type="Proteomes" id="UP000323324"/>
    </source>
</evidence>
<feature type="transmembrane region" description="Helical" evidence="1">
    <location>
        <begin position="58"/>
        <end position="74"/>
    </location>
</feature>
<feature type="transmembrane region" description="Helical" evidence="1">
    <location>
        <begin position="20"/>
        <end position="38"/>
    </location>
</feature>
<reference evidence="2 3" key="1">
    <citation type="submission" date="2019-08" db="EMBL/GenBank/DDBJ databases">
        <title>Genomes of Antarctic Bizionia species.</title>
        <authorList>
            <person name="Bowman J.P."/>
        </authorList>
    </citation>
    <scope>NUCLEOTIDE SEQUENCE [LARGE SCALE GENOMIC DNA]</scope>
    <source>
        <strain evidence="2 3">HFD</strain>
    </source>
</reference>